<sequence length="101" mass="11507">MQNPCPLSGQCCLGPVLITCALPRKKKASLEIHPKLSICRVNAHDKSYQEVRGGHWKNGRIREARIKQPFYKMQRINPLGSTVITTSLLYCIYSLILLLWV</sequence>
<keyword evidence="1" id="KW-0472">Membrane</keyword>
<gene>
    <name evidence="2" type="ORF">SPARVUS_LOCUS3790449</name>
</gene>
<evidence type="ECO:0000313" key="2">
    <source>
        <dbReference type="EMBL" id="CAI9551786.1"/>
    </source>
</evidence>
<protein>
    <submittedName>
        <fullName evidence="2">Uncharacterized protein</fullName>
    </submittedName>
</protein>
<dbReference type="Proteomes" id="UP001162483">
    <property type="component" value="Unassembled WGS sequence"/>
</dbReference>
<keyword evidence="1" id="KW-0812">Transmembrane</keyword>
<keyword evidence="1" id="KW-1133">Transmembrane helix</keyword>
<name>A0ABN9BVP4_9NEOB</name>
<comment type="caution">
    <text evidence="2">The sequence shown here is derived from an EMBL/GenBank/DDBJ whole genome shotgun (WGS) entry which is preliminary data.</text>
</comment>
<accession>A0ABN9BVP4</accession>
<feature type="transmembrane region" description="Helical" evidence="1">
    <location>
        <begin position="79"/>
        <end position="100"/>
    </location>
</feature>
<dbReference type="EMBL" id="CATNWA010006272">
    <property type="protein sequence ID" value="CAI9551786.1"/>
    <property type="molecule type" value="Genomic_DNA"/>
</dbReference>
<evidence type="ECO:0000256" key="1">
    <source>
        <dbReference type="SAM" id="Phobius"/>
    </source>
</evidence>
<evidence type="ECO:0000313" key="3">
    <source>
        <dbReference type="Proteomes" id="UP001162483"/>
    </source>
</evidence>
<proteinExistence type="predicted"/>
<keyword evidence="3" id="KW-1185">Reference proteome</keyword>
<organism evidence="2 3">
    <name type="scientific">Staurois parvus</name>
    <dbReference type="NCBI Taxonomy" id="386267"/>
    <lineage>
        <taxon>Eukaryota</taxon>
        <taxon>Metazoa</taxon>
        <taxon>Chordata</taxon>
        <taxon>Craniata</taxon>
        <taxon>Vertebrata</taxon>
        <taxon>Euteleostomi</taxon>
        <taxon>Amphibia</taxon>
        <taxon>Batrachia</taxon>
        <taxon>Anura</taxon>
        <taxon>Neobatrachia</taxon>
        <taxon>Ranoidea</taxon>
        <taxon>Ranidae</taxon>
        <taxon>Staurois</taxon>
    </lineage>
</organism>
<reference evidence="2" key="1">
    <citation type="submission" date="2023-05" db="EMBL/GenBank/DDBJ databases">
        <authorList>
            <person name="Stuckert A."/>
        </authorList>
    </citation>
    <scope>NUCLEOTIDE SEQUENCE</scope>
</reference>